<dbReference type="HOGENOM" id="CLU_1283665_0_0_1"/>
<proteinExistence type="predicted"/>
<dbReference type="GeneID" id="18919504"/>
<accession>K5X1Q4</accession>
<dbReference type="Pfam" id="PF16015">
    <property type="entry name" value="Promethin"/>
    <property type="match status" value="1"/>
</dbReference>
<feature type="compositionally biased region" description="Basic and acidic residues" evidence="1">
    <location>
        <begin position="169"/>
        <end position="190"/>
    </location>
</feature>
<feature type="transmembrane region" description="Helical" evidence="2">
    <location>
        <begin position="49"/>
        <end position="71"/>
    </location>
</feature>
<evidence type="ECO:0000256" key="2">
    <source>
        <dbReference type="SAM" id="Phobius"/>
    </source>
</evidence>
<dbReference type="KEGG" id="pco:PHACADRAFT_27503"/>
<name>K5X1Q4_PHACS</name>
<keyword evidence="2" id="KW-1133">Transmembrane helix</keyword>
<feature type="transmembrane region" description="Helical" evidence="2">
    <location>
        <begin position="77"/>
        <end position="99"/>
    </location>
</feature>
<keyword evidence="2" id="KW-0812">Transmembrane</keyword>
<dbReference type="InParanoid" id="K5X1Q4"/>
<dbReference type="OrthoDB" id="3159957at2759"/>
<feature type="region of interest" description="Disordered" evidence="1">
    <location>
        <begin position="165"/>
        <end position="215"/>
    </location>
</feature>
<keyword evidence="4" id="KW-1185">Reference proteome</keyword>
<dbReference type="AlphaFoldDB" id="K5X1Q4"/>
<dbReference type="RefSeq" id="XP_007394051.1">
    <property type="nucleotide sequence ID" value="XM_007393989.1"/>
</dbReference>
<feature type="transmembrane region" description="Helical" evidence="2">
    <location>
        <begin position="111"/>
        <end position="135"/>
    </location>
</feature>
<protein>
    <submittedName>
        <fullName evidence="3">Uncharacterized protein</fullName>
    </submittedName>
</protein>
<evidence type="ECO:0000313" key="3">
    <source>
        <dbReference type="EMBL" id="EKM56712.1"/>
    </source>
</evidence>
<reference evidence="3 4" key="1">
    <citation type="journal article" date="2012" name="BMC Genomics">
        <title>Comparative genomics of the white-rot fungi, Phanerochaete carnosa and P. chrysosporium, to elucidate the genetic basis of the distinct wood types they colonize.</title>
        <authorList>
            <person name="Suzuki H."/>
            <person name="MacDonald J."/>
            <person name="Syed K."/>
            <person name="Salamov A."/>
            <person name="Hori C."/>
            <person name="Aerts A."/>
            <person name="Henrissat B."/>
            <person name="Wiebenga A."/>
            <person name="vanKuyk P.A."/>
            <person name="Barry K."/>
            <person name="Lindquist E."/>
            <person name="LaButti K."/>
            <person name="Lapidus A."/>
            <person name="Lucas S."/>
            <person name="Coutinho P."/>
            <person name="Gong Y."/>
            <person name="Samejima M."/>
            <person name="Mahadevan R."/>
            <person name="Abou-Zaid M."/>
            <person name="de Vries R.P."/>
            <person name="Igarashi K."/>
            <person name="Yadav J.S."/>
            <person name="Grigoriev I.V."/>
            <person name="Master E.R."/>
        </authorList>
    </citation>
    <scope>NUCLEOTIDE SEQUENCE [LARGE SCALE GENOMIC DNA]</scope>
    <source>
        <strain evidence="3 4">HHB-10118-sp</strain>
    </source>
</reference>
<dbReference type="Proteomes" id="UP000008370">
    <property type="component" value="Unassembled WGS sequence"/>
</dbReference>
<dbReference type="EMBL" id="JH930471">
    <property type="protein sequence ID" value="EKM56712.1"/>
    <property type="molecule type" value="Genomic_DNA"/>
</dbReference>
<sequence>MGANDRVDEPQSYYEQGSTVVRRAVKHVGETYTKPGMDRVGQSFDRRPIFTAFVVIFSFLSLIPVLSFAAFTVFVFGLFFSLAFGAALLASLFVVLIAVNSHAHSVQGGFLACTLLLLLLVASFLTCSALGTLVAGRLVFYMRVHGLRDGLGAWAQEMRGRLLSSAEEPAEKTEDIVIKPEQGKQDEHLSDSSSTVVVEGAPHNDATELWKQTSH</sequence>
<dbReference type="STRING" id="650164.K5X1Q4"/>
<organism evidence="3 4">
    <name type="scientific">Phanerochaete carnosa (strain HHB-10118-sp)</name>
    <name type="common">White-rot fungus</name>
    <name type="synonym">Peniophora carnosa</name>
    <dbReference type="NCBI Taxonomy" id="650164"/>
    <lineage>
        <taxon>Eukaryota</taxon>
        <taxon>Fungi</taxon>
        <taxon>Dikarya</taxon>
        <taxon>Basidiomycota</taxon>
        <taxon>Agaricomycotina</taxon>
        <taxon>Agaricomycetes</taxon>
        <taxon>Polyporales</taxon>
        <taxon>Phanerochaetaceae</taxon>
        <taxon>Phanerochaete</taxon>
    </lineage>
</organism>
<gene>
    <name evidence="3" type="ORF">PHACADRAFT_27503</name>
</gene>
<keyword evidence="2" id="KW-0472">Membrane</keyword>
<evidence type="ECO:0000313" key="4">
    <source>
        <dbReference type="Proteomes" id="UP000008370"/>
    </source>
</evidence>
<evidence type="ECO:0000256" key="1">
    <source>
        <dbReference type="SAM" id="MobiDB-lite"/>
    </source>
</evidence>